<dbReference type="EMBL" id="MU853596">
    <property type="protein sequence ID" value="KAK4142570.1"/>
    <property type="molecule type" value="Genomic_DNA"/>
</dbReference>
<keyword evidence="4" id="KW-1185">Reference proteome</keyword>
<reference evidence="3" key="2">
    <citation type="submission" date="2023-05" db="EMBL/GenBank/DDBJ databases">
        <authorList>
            <consortium name="Lawrence Berkeley National Laboratory"/>
            <person name="Steindorff A."/>
            <person name="Hensen N."/>
            <person name="Bonometti L."/>
            <person name="Westerberg I."/>
            <person name="Brannstrom I.O."/>
            <person name="Guillou S."/>
            <person name="Cros-Aarteil S."/>
            <person name="Calhoun S."/>
            <person name="Haridas S."/>
            <person name="Kuo A."/>
            <person name="Mondo S."/>
            <person name="Pangilinan J."/>
            <person name="Riley R."/>
            <person name="Labutti K."/>
            <person name="Andreopoulos B."/>
            <person name="Lipzen A."/>
            <person name="Chen C."/>
            <person name="Yanf M."/>
            <person name="Daum C."/>
            <person name="Ng V."/>
            <person name="Clum A."/>
            <person name="Ohm R."/>
            <person name="Martin F."/>
            <person name="Silar P."/>
            <person name="Natvig D."/>
            <person name="Lalanne C."/>
            <person name="Gautier V."/>
            <person name="Ament-Velasquez S.L."/>
            <person name="Kruys A."/>
            <person name="Hutchinson M.I."/>
            <person name="Powell A.J."/>
            <person name="Barry K."/>
            <person name="Miller A.N."/>
            <person name="Grigoriev I.V."/>
            <person name="Debuchy R."/>
            <person name="Gladieux P."/>
            <person name="Thoren M.H."/>
            <person name="Johannesson H."/>
        </authorList>
    </citation>
    <scope>NUCLEOTIDE SEQUENCE</scope>
    <source>
        <strain evidence="3">CBS 141.50</strain>
    </source>
</reference>
<keyword evidence="1" id="KW-0472">Membrane</keyword>
<sequence length="336" mass="35713">MLWQRTLVASLMAVGAQAGGIGALIAEGMSRSNRGMERRLEDIAKANLRARGFVEARQTPGGTNTPLTADGSIDMEAWNTAANSACRDALKGIQEATNPSGTCVCYNLPLLNNQTGTFEADLRLFQISSPRGEFQGIPPDKIEVELSYNGASVSEVNGQPVPPTRLKLRQAADTTTTNTNNTGGGDLPLIKSYLFVGQVDQDRMSNGPDKGKLQALVMPIVTLKATNNAGQQVTTNVSSNEASFVTGEFSNDVDTSTFGAAQLAVDAEVAALLNGTVAFVLPGVQLMIFPIGLIVTGTWLVVGVAVYGMGTFARYNFREAHRRRVKTVQKGGMARI</sequence>
<protein>
    <submittedName>
        <fullName evidence="3">Uncharacterized protein</fullName>
    </submittedName>
</protein>
<organism evidence="3 4">
    <name type="scientific">Dichotomopilus funicola</name>
    <dbReference type="NCBI Taxonomy" id="1934379"/>
    <lineage>
        <taxon>Eukaryota</taxon>
        <taxon>Fungi</taxon>
        <taxon>Dikarya</taxon>
        <taxon>Ascomycota</taxon>
        <taxon>Pezizomycotina</taxon>
        <taxon>Sordariomycetes</taxon>
        <taxon>Sordariomycetidae</taxon>
        <taxon>Sordariales</taxon>
        <taxon>Chaetomiaceae</taxon>
        <taxon>Dichotomopilus</taxon>
    </lineage>
</organism>
<evidence type="ECO:0000256" key="2">
    <source>
        <dbReference type="SAM" id="SignalP"/>
    </source>
</evidence>
<comment type="caution">
    <text evidence="3">The sequence shown here is derived from an EMBL/GenBank/DDBJ whole genome shotgun (WGS) entry which is preliminary data.</text>
</comment>
<feature type="transmembrane region" description="Helical" evidence="1">
    <location>
        <begin position="287"/>
        <end position="313"/>
    </location>
</feature>
<feature type="signal peptide" evidence="2">
    <location>
        <begin position="1"/>
        <end position="18"/>
    </location>
</feature>
<dbReference type="RefSeq" id="XP_062635941.1">
    <property type="nucleotide sequence ID" value="XM_062784161.1"/>
</dbReference>
<name>A0AAN6V0N6_9PEZI</name>
<accession>A0AAN6V0N6</accession>
<dbReference type="AlphaFoldDB" id="A0AAN6V0N6"/>
<dbReference type="Proteomes" id="UP001302676">
    <property type="component" value="Unassembled WGS sequence"/>
</dbReference>
<proteinExistence type="predicted"/>
<keyword evidence="1" id="KW-0812">Transmembrane</keyword>
<reference evidence="3" key="1">
    <citation type="journal article" date="2023" name="Mol. Phylogenet. Evol.">
        <title>Genome-scale phylogeny and comparative genomics of the fungal order Sordariales.</title>
        <authorList>
            <person name="Hensen N."/>
            <person name="Bonometti L."/>
            <person name="Westerberg I."/>
            <person name="Brannstrom I.O."/>
            <person name="Guillou S."/>
            <person name="Cros-Aarteil S."/>
            <person name="Calhoun S."/>
            <person name="Haridas S."/>
            <person name="Kuo A."/>
            <person name="Mondo S."/>
            <person name="Pangilinan J."/>
            <person name="Riley R."/>
            <person name="LaButti K."/>
            <person name="Andreopoulos B."/>
            <person name="Lipzen A."/>
            <person name="Chen C."/>
            <person name="Yan M."/>
            <person name="Daum C."/>
            <person name="Ng V."/>
            <person name="Clum A."/>
            <person name="Steindorff A."/>
            <person name="Ohm R.A."/>
            <person name="Martin F."/>
            <person name="Silar P."/>
            <person name="Natvig D.O."/>
            <person name="Lalanne C."/>
            <person name="Gautier V."/>
            <person name="Ament-Velasquez S.L."/>
            <person name="Kruys A."/>
            <person name="Hutchinson M.I."/>
            <person name="Powell A.J."/>
            <person name="Barry K."/>
            <person name="Miller A.N."/>
            <person name="Grigoriev I.V."/>
            <person name="Debuchy R."/>
            <person name="Gladieux P."/>
            <person name="Hiltunen Thoren M."/>
            <person name="Johannesson H."/>
        </authorList>
    </citation>
    <scope>NUCLEOTIDE SEQUENCE</scope>
    <source>
        <strain evidence="3">CBS 141.50</strain>
    </source>
</reference>
<evidence type="ECO:0000313" key="4">
    <source>
        <dbReference type="Proteomes" id="UP001302676"/>
    </source>
</evidence>
<evidence type="ECO:0000313" key="3">
    <source>
        <dbReference type="EMBL" id="KAK4142570.1"/>
    </source>
</evidence>
<evidence type="ECO:0000256" key="1">
    <source>
        <dbReference type="SAM" id="Phobius"/>
    </source>
</evidence>
<gene>
    <name evidence="3" type="ORF">C8A04DRAFT_38217</name>
</gene>
<keyword evidence="1" id="KW-1133">Transmembrane helix</keyword>
<keyword evidence="2" id="KW-0732">Signal</keyword>
<feature type="chain" id="PRO_5042866225" evidence="2">
    <location>
        <begin position="19"/>
        <end position="336"/>
    </location>
</feature>
<dbReference type="GeneID" id="87820774"/>